<dbReference type="AlphaFoldDB" id="A0AAW9JLT3"/>
<evidence type="ECO:0000256" key="2">
    <source>
        <dbReference type="ARBA" id="ARBA00022553"/>
    </source>
</evidence>
<dbReference type="CDD" id="cd00211">
    <property type="entry name" value="PTS_IIA_fru"/>
    <property type="match status" value="1"/>
</dbReference>
<dbReference type="PANTHER" id="PTHR47738:SF2">
    <property type="entry name" value="PTS SYSTEM FRUCTOSE-LIKE EIIA COMPONENT"/>
    <property type="match status" value="1"/>
</dbReference>
<dbReference type="GO" id="GO:0016020">
    <property type="term" value="C:membrane"/>
    <property type="evidence" value="ECO:0007669"/>
    <property type="project" value="InterPro"/>
</dbReference>
<gene>
    <name evidence="7" type="ORF">RAK27_01640</name>
</gene>
<evidence type="ECO:0000256" key="3">
    <source>
        <dbReference type="ARBA" id="ARBA00022597"/>
    </source>
</evidence>
<keyword evidence="5" id="KW-0598">Phosphotransferase system</keyword>
<keyword evidence="4 7" id="KW-0808">Transferase</keyword>
<keyword evidence="3" id="KW-0762">Sugar transport</keyword>
<evidence type="ECO:0000259" key="6">
    <source>
        <dbReference type="PROSITE" id="PS51094"/>
    </source>
</evidence>
<name>A0AAW9JLT3_CARML</name>
<reference evidence="7" key="1">
    <citation type="submission" date="2023-08" db="EMBL/GenBank/DDBJ databases">
        <title>Genomic characterization of piscicolin 126 produced by Carnobacterium maltaromaticum CM22 strain isolated from salmon (Salmo salar).</title>
        <authorList>
            <person name="Gonzalez-Gragera E."/>
            <person name="Garcia-Lopez J.D."/>
            <person name="Teso-Perez C."/>
            <person name="Gimenez-Hernandez I."/>
            <person name="Peralta-Sanchez J.M."/>
            <person name="Valdivia E."/>
            <person name="Montalban-Lopez M."/>
            <person name="Martin-Platero A.M."/>
            <person name="Banos A."/>
            <person name="Martinez-Bueno M."/>
        </authorList>
    </citation>
    <scope>NUCLEOTIDE SEQUENCE</scope>
    <source>
        <strain evidence="7">CM22</strain>
    </source>
</reference>
<dbReference type="Pfam" id="PF00359">
    <property type="entry name" value="PTS_EIIA_2"/>
    <property type="match status" value="1"/>
</dbReference>
<accession>A0AAW9JLT3</accession>
<dbReference type="RefSeq" id="WP_322808332.1">
    <property type="nucleotide sequence ID" value="NZ_JAVBVO010000001.1"/>
</dbReference>
<evidence type="ECO:0000313" key="7">
    <source>
        <dbReference type="EMBL" id="MDZ5757357.1"/>
    </source>
</evidence>
<dbReference type="SUPFAM" id="SSF55804">
    <property type="entry name" value="Phoshotransferase/anion transport protein"/>
    <property type="match status" value="1"/>
</dbReference>
<evidence type="ECO:0000256" key="1">
    <source>
        <dbReference type="ARBA" id="ARBA00022448"/>
    </source>
</evidence>
<dbReference type="EC" id="2.7.1.202" evidence="7"/>
<dbReference type="GO" id="GO:0009401">
    <property type="term" value="P:phosphoenolpyruvate-dependent sugar phosphotransferase system"/>
    <property type="evidence" value="ECO:0007669"/>
    <property type="project" value="UniProtKB-KW"/>
</dbReference>
<organism evidence="7 8">
    <name type="scientific">Carnobacterium maltaromaticum</name>
    <name type="common">Carnobacterium piscicola</name>
    <dbReference type="NCBI Taxonomy" id="2751"/>
    <lineage>
        <taxon>Bacteria</taxon>
        <taxon>Bacillati</taxon>
        <taxon>Bacillota</taxon>
        <taxon>Bacilli</taxon>
        <taxon>Lactobacillales</taxon>
        <taxon>Carnobacteriaceae</taxon>
        <taxon>Carnobacterium</taxon>
    </lineage>
</organism>
<comment type="caution">
    <text evidence="7">The sequence shown here is derived from an EMBL/GenBank/DDBJ whole genome shotgun (WGS) entry which is preliminary data.</text>
</comment>
<evidence type="ECO:0000256" key="5">
    <source>
        <dbReference type="ARBA" id="ARBA00022683"/>
    </source>
</evidence>
<keyword evidence="1" id="KW-0813">Transport</keyword>
<dbReference type="InterPro" id="IPR002178">
    <property type="entry name" value="PTS_EIIA_type-2_dom"/>
</dbReference>
<feature type="domain" description="PTS EIIA type-2" evidence="6">
    <location>
        <begin position="2"/>
        <end position="147"/>
    </location>
</feature>
<dbReference type="PROSITE" id="PS51094">
    <property type="entry name" value="PTS_EIIA_TYPE_2"/>
    <property type="match status" value="1"/>
</dbReference>
<dbReference type="InterPro" id="IPR016152">
    <property type="entry name" value="PTrfase/Anion_transptr"/>
</dbReference>
<dbReference type="Gene3D" id="3.40.930.10">
    <property type="entry name" value="Mannitol-specific EII, Chain A"/>
    <property type="match status" value="1"/>
</dbReference>
<dbReference type="InterPro" id="IPR051541">
    <property type="entry name" value="PTS_SugarTrans_NitroReg"/>
</dbReference>
<dbReference type="EMBL" id="JAVBVO010000001">
    <property type="protein sequence ID" value="MDZ5757357.1"/>
    <property type="molecule type" value="Genomic_DNA"/>
</dbReference>
<dbReference type="GO" id="GO:0008982">
    <property type="term" value="F:protein-N(PI)-phosphohistidine-sugar phosphotransferase activity"/>
    <property type="evidence" value="ECO:0007669"/>
    <property type="project" value="InterPro"/>
</dbReference>
<evidence type="ECO:0000256" key="4">
    <source>
        <dbReference type="ARBA" id="ARBA00022679"/>
    </source>
</evidence>
<dbReference type="Proteomes" id="UP001290462">
    <property type="component" value="Unassembled WGS sequence"/>
</dbReference>
<protein>
    <submittedName>
        <fullName evidence="7">Fructose PTS transporter subunit IIA</fullName>
        <ecNumber evidence="7">2.7.1.202</ecNumber>
    </submittedName>
</protein>
<dbReference type="PANTHER" id="PTHR47738">
    <property type="entry name" value="PTS SYSTEM FRUCTOSE-LIKE EIIA COMPONENT-RELATED"/>
    <property type="match status" value="1"/>
</dbReference>
<dbReference type="NCBIfam" id="TIGR00848">
    <property type="entry name" value="fruA"/>
    <property type="match status" value="1"/>
</dbReference>
<evidence type="ECO:0000313" key="8">
    <source>
        <dbReference type="Proteomes" id="UP001290462"/>
    </source>
</evidence>
<keyword evidence="2" id="KW-0597">Phosphoprotein</keyword>
<sequence>MNLLREELIDLESRATTQNEAFREIAKIAVKNGYGTDEKAIIASLVERESEGTTGMMDGFSIPHAKCSEISHPAIIILRMKNELEWNSLDGKPIKVIVSLLIPTEEAGTTHLKILAKVAKLLMNSEVKEGLKTTTNKLALIDLISRKIEM</sequence>
<proteinExistence type="predicted"/>
<dbReference type="InterPro" id="IPR004715">
    <property type="entry name" value="PTS_IIA_fruc"/>
</dbReference>